<accession>A0AAD9Z3X8</accession>
<feature type="region of interest" description="Disordered" evidence="1">
    <location>
        <begin position="115"/>
        <end position="170"/>
    </location>
</feature>
<name>A0AAD9Z3X8_9LECA</name>
<protein>
    <submittedName>
        <fullName evidence="2">Uncharacterized protein</fullName>
    </submittedName>
</protein>
<reference evidence="2" key="1">
    <citation type="submission" date="2022-11" db="EMBL/GenBank/DDBJ databases">
        <title>Chromosomal genome sequence assembly and mating type (MAT) locus characterization of the leprose asexual lichenized fungus Lepraria neglecta (Nyl.) Erichsen.</title>
        <authorList>
            <person name="Allen J.L."/>
            <person name="Pfeffer B."/>
        </authorList>
    </citation>
    <scope>NUCLEOTIDE SEQUENCE</scope>
    <source>
        <strain evidence="2">Allen 5258</strain>
    </source>
</reference>
<keyword evidence="3" id="KW-1185">Reference proteome</keyword>
<comment type="caution">
    <text evidence="2">The sequence shown here is derived from an EMBL/GenBank/DDBJ whole genome shotgun (WGS) entry which is preliminary data.</text>
</comment>
<feature type="compositionally biased region" description="Acidic residues" evidence="1">
    <location>
        <begin position="116"/>
        <end position="127"/>
    </location>
</feature>
<evidence type="ECO:0000313" key="2">
    <source>
        <dbReference type="EMBL" id="KAK3170880.1"/>
    </source>
</evidence>
<proteinExistence type="predicted"/>
<dbReference type="EMBL" id="JASNWA010000008">
    <property type="protein sequence ID" value="KAK3170880.1"/>
    <property type="molecule type" value="Genomic_DNA"/>
</dbReference>
<feature type="compositionally biased region" description="Polar residues" evidence="1">
    <location>
        <begin position="142"/>
        <end position="157"/>
    </location>
</feature>
<dbReference type="Proteomes" id="UP001276659">
    <property type="component" value="Unassembled WGS sequence"/>
</dbReference>
<dbReference type="AlphaFoldDB" id="A0AAD9Z3X8"/>
<gene>
    <name evidence="2" type="ORF">OEA41_002964</name>
</gene>
<sequence>MALHQKGKHYPQILLPQTVIPSQRRPASEFAGQATEVAEISSRIPQPVMTSSGMTSSGMTKRRTHTRMMMKRNQMVIISRTRRLYCTKKRSLCTAGEKPQVKCRIECGRFSSWLSSDEETETGDESDSSSYTPSELHHVSTPRPNSSRSTGVEGDTSSDGKMKLTDGQSQMVVAYKQQSWKGEIIEERNIQQGRGRPYKEYPVR</sequence>
<evidence type="ECO:0000256" key="1">
    <source>
        <dbReference type="SAM" id="MobiDB-lite"/>
    </source>
</evidence>
<organism evidence="2 3">
    <name type="scientific">Lepraria neglecta</name>
    <dbReference type="NCBI Taxonomy" id="209136"/>
    <lineage>
        <taxon>Eukaryota</taxon>
        <taxon>Fungi</taxon>
        <taxon>Dikarya</taxon>
        <taxon>Ascomycota</taxon>
        <taxon>Pezizomycotina</taxon>
        <taxon>Lecanoromycetes</taxon>
        <taxon>OSLEUM clade</taxon>
        <taxon>Lecanoromycetidae</taxon>
        <taxon>Lecanorales</taxon>
        <taxon>Lecanorineae</taxon>
        <taxon>Stereocaulaceae</taxon>
        <taxon>Lepraria</taxon>
    </lineage>
</organism>
<evidence type="ECO:0000313" key="3">
    <source>
        <dbReference type="Proteomes" id="UP001276659"/>
    </source>
</evidence>